<organism evidence="2 3">
    <name type="scientific">Mucilaginibacter antarcticus</name>
    <dbReference type="NCBI Taxonomy" id="1855725"/>
    <lineage>
        <taxon>Bacteria</taxon>
        <taxon>Pseudomonadati</taxon>
        <taxon>Bacteroidota</taxon>
        <taxon>Sphingobacteriia</taxon>
        <taxon>Sphingobacteriales</taxon>
        <taxon>Sphingobacteriaceae</taxon>
        <taxon>Mucilaginibacter</taxon>
    </lineage>
</organism>
<dbReference type="Gene3D" id="3.60.21.10">
    <property type="match status" value="1"/>
</dbReference>
<dbReference type="SUPFAM" id="SSF56300">
    <property type="entry name" value="Metallo-dependent phosphatases"/>
    <property type="match status" value="1"/>
</dbReference>
<dbReference type="InterPro" id="IPR004843">
    <property type="entry name" value="Calcineurin-like_PHP"/>
</dbReference>
<accession>A0ABW5XKW4</accession>
<dbReference type="Proteomes" id="UP001597601">
    <property type="component" value="Unassembled WGS sequence"/>
</dbReference>
<proteinExistence type="predicted"/>
<gene>
    <name evidence="2" type="ORF">ACFSYC_02880</name>
</gene>
<keyword evidence="3" id="KW-1185">Reference proteome</keyword>
<evidence type="ECO:0000259" key="1">
    <source>
        <dbReference type="Pfam" id="PF00149"/>
    </source>
</evidence>
<dbReference type="Pfam" id="PF00149">
    <property type="entry name" value="Metallophos"/>
    <property type="match status" value="1"/>
</dbReference>
<comment type="caution">
    <text evidence="2">The sequence shown here is derived from an EMBL/GenBank/DDBJ whole genome shotgun (WGS) entry which is preliminary data.</text>
</comment>
<dbReference type="EMBL" id="JBHUON010000002">
    <property type="protein sequence ID" value="MFD2863622.1"/>
    <property type="molecule type" value="Genomic_DNA"/>
</dbReference>
<evidence type="ECO:0000313" key="2">
    <source>
        <dbReference type="EMBL" id="MFD2863622.1"/>
    </source>
</evidence>
<reference evidence="3" key="1">
    <citation type="journal article" date="2019" name="Int. J. Syst. Evol. Microbiol.">
        <title>The Global Catalogue of Microorganisms (GCM) 10K type strain sequencing project: providing services to taxonomists for standard genome sequencing and annotation.</title>
        <authorList>
            <consortium name="The Broad Institute Genomics Platform"/>
            <consortium name="The Broad Institute Genome Sequencing Center for Infectious Disease"/>
            <person name="Wu L."/>
            <person name="Ma J."/>
        </authorList>
    </citation>
    <scope>NUCLEOTIDE SEQUENCE [LARGE SCALE GENOMIC DNA]</scope>
    <source>
        <strain evidence="3">KCTC 52232</strain>
    </source>
</reference>
<protein>
    <submittedName>
        <fullName evidence="2">Metallophosphoesterase</fullName>
    </submittedName>
</protein>
<name>A0ABW5XKW4_9SPHI</name>
<sequence length="357" mass="41211">MRRFLQRLLTKPVIRLANKWSSRPDRLRVDKALTDLYIDIITQPGKRGLVVPFNADKDKFILLSDQHKGSRDGGDIFRRSVNNYLAALEHYNNEGYTYINLGDSEELWGNIFQTIKRHNKNTFEAEKKFLARKAFIKIFGNHDLYWDNDPLAIVSLLQIYGEQIKVYEGAVLQTTVKGKDISIFLTHGHQGDLQSDGNWFSKWFVSGVWGPLQSYLHINPNTPAYNDQLKTDHNRLMYEWSSKRKDTILITGHTHQPVFKSMTELESMYEKLSRATAEEAIPLQEKIGRLHLQDGKSPDFKGYLDTYFNTGCCCFDDGDITGIEIDQGCMRLIKWTKKAGNRQRVVLDESKLADLKL</sequence>
<feature type="domain" description="Calcineurin-like phosphoesterase" evidence="1">
    <location>
        <begin position="59"/>
        <end position="257"/>
    </location>
</feature>
<dbReference type="InterPro" id="IPR029052">
    <property type="entry name" value="Metallo-depent_PP-like"/>
</dbReference>
<evidence type="ECO:0000313" key="3">
    <source>
        <dbReference type="Proteomes" id="UP001597601"/>
    </source>
</evidence>